<gene>
    <name evidence="10" type="ORF">COO09_24080</name>
</gene>
<evidence type="ECO:0000256" key="2">
    <source>
        <dbReference type="ARBA" id="ARBA00022448"/>
    </source>
</evidence>
<dbReference type="GO" id="GO:0022857">
    <property type="term" value="F:transmembrane transporter activity"/>
    <property type="evidence" value="ECO:0007669"/>
    <property type="project" value="InterPro"/>
</dbReference>
<evidence type="ECO:0000256" key="8">
    <source>
        <dbReference type="SAM" id="Phobius"/>
    </source>
</evidence>
<comment type="caution">
    <text evidence="10">The sequence shown here is derived from an EMBL/GenBank/DDBJ whole genome shotgun (WGS) entry which is preliminary data.</text>
</comment>
<dbReference type="AlphaFoldDB" id="A0A2A4FPU1"/>
<dbReference type="PANTHER" id="PTHR23513">
    <property type="entry name" value="INTEGRAL MEMBRANE EFFLUX PROTEIN-RELATED"/>
    <property type="match status" value="1"/>
</dbReference>
<feature type="transmembrane region" description="Helical" evidence="8">
    <location>
        <begin position="224"/>
        <end position="244"/>
    </location>
</feature>
<evidence type="ECO:0000313" key="10">
    <source>
        <dbReference type="EMBL" id="PCE39722.1"/>
    </source>
</evidence>
<evidence type="ECO:0000256" key="6">
    <source>
        <dbReference type="ARBA" id="ARBA00023136"/>
    </source>
</evidence>
<dbReference type="InterPro" id="IPR036259">
    <property type="entry name" value="MFS_trans_sf"/>
</dbReference>
<feature type="transmembrane region" description="Helical" evidence="8">
    <location>
        <begin position="256"/>
        <end position="274"/>
    </location>
</feature>
<name>A0A2A4FPU1_9SPHN</name>
<proteinExistence type="predicted"/>
<keyword evidence="6 8" id="KW-0472">Membrane</keyword>
<dbReference type="Pfam" id="PF05977">
    <property type="entry name" value="MFS_3"/>
    <property type="match status" value="1"/>
</dbReference>
<dbReference type="Proteomes" id="UP000218934">
    <property type="component" value="Unassembled WGS sequence"/>
</dbReference>
<reference evidence="10 11" key="1">
    <citation type="submission" date="2017-09" db="EMBL/GenBank/DDBJ databases">
        <title>The Catabolism of 3,6-Dichlorosalicylic acid is Initiated by the Cytochrome P450 Monooxygenase DsmABC in Rhizorhabdus dicambivorans Ndbn-20.</title>
        <authorList>
            <person name="Na L."/>
        </authorList>
    </citation>
    <scope>NUCLEOTIDE SEQUENCE [LARGE SCALE GENOMIC DNA]</scope>
    <source>
        <strain evidence="10 11">Ndbn-20m</strain>
    </source>
</reference>
<feature type="transmembrane region" description="Helical" evidence="8">
    <location>
        <begin position="286"/>
        <end position="303"/>
    </location>
</feature>
<evidence type="ECO:0000256" key="5">
    <source>
        <dbReference type="ARBA" id="ARBA00022989"/>
    </source>
</evidence>
<dbReference type="PROSITE" id="PS50850">
    <property type="entry name" value="MFS"/>
    <property type="match status" value="1"/>
</dbReference>
<feature type="transmembrane region" description="Helical" evidence="8">
    <location>
        <begin position="340"/>
        <end position="363"/>
    </location>
</feature>
<feature type="transmembrane region" description="Helical" evidence="8">
    <location>
        <begin position="309"/>
        <end position="328"/>
    </location>
</feature>
<feature type="transmembrane region" description="Helical" evidence="8">
    <location>
        <begin position="44"/>
        <end position="65"/>
    </location>
</feature>
<feature type="transmembrane region" description="Helical" evidence="8">
    <location>
        <begin position="369"/>
        <end position="392"/>
    </location>
</feature>
<dbReference type="PANTHER" id="PTHR23513:SF11">
    <property type="entry name" value="STAPHYLOFERRIN A TRANSPORTER"/>
    <property type="match status" value="1"/>
</dbReference>
<accession>A0A2A4FPU1</accession>
<dbReference type="Gene3D" id="1.20.1250.20">
    <property type="entry name" value="MFS general substrate transporter like domains"/>
    <property type="match status" value="1"/>
</dbReference>
<keyword evidence="5 8" id="KW-1133">Transmembrane helix</keyword>
<organism evidence="10 11">
    <name type="scientific">Rhizorhabdus dicambivorans</name>
    <dbReference type="NCBI Taxonomy" id="1850238"/>
    <lineage>
        <taxon>Bacteria</taxon>
        <taxon>Pseudomonadati</taxon>
        <taxon>Pseudomonadota</taxon>
        <taxon>Alphaproteobacteria</taxon>
        <taxon>Sphingomonadales</taxon>
        <taxon>Sphingomonadaceae</taxon>
        <taxon>Rhizorhabdus</taxon>
    </lineage>
</organism>
<feature type="domain" description="Major facilitator superfamily (MFS) profile" evidence="9">
    <location>
        <begin position="11"/>
        <end position="397"/>
    </location>
</feature>
<feature type="compositionally biased region" description="Basic and acidic residues" evidence="7">
    <location>
        <begin position="522"/>
        <end position="534"/>
    </location>
</feature>
<evidence type="ECO:0000256" key="7">
    <source>
        <dbReference type="SAM" id="MobiDB-lite"/>
    </source>
</evidence>
<comment type="subcellular location">
    <subcellularLocation>
        <location evidence="1">Cell membrane</location>
        <topology evidence="1">Multi-pass membrane protein</topology>
    </subcellularLocation>
</comment>
<evidence type="ECO:0000256" key="4">
    <source>
        <dbReference type="ARBA" id="ARBA00022692"/>
    </source>
</evidence>
<protein>
    <submittedName>
        <fullName evidence="10">MFS transporter</fullName>
    </submittedName>
</protein>
<evidence type="ECO:0000259" key="9">
    <source>
        <dbReference type="PROSITE" id="PS50850"/>
    </source>
</evidence>
<keyword evidence="11" id="KW-1185">Reference proteome</keyword>
<feature type="region of interest" description="Disordered" evidence="7">
    <location>
        <begin position="522"/>
        <end position="545"/>
    </location>
</feature>
<dbReference type="KEGG" id="rdi:CMV14_08155"/>
<dbReference type="GO" id="GO:0005886">
    <property type="term" value="C:plasma membrane"/>
    <property type="evidence" value="ECO:0007669"/>
    <property type="project" value="UniProtKB-SubCell"/>
</dbReference>
<dbReference type="CDD" id="cd06173">
    <property type="entry name" value="MFS_MefA_like"/>
    <property type="match status" value="1"/>
</dbReference>
<dbReference type="EMBL" id="NWUF01000050">
    <property type="protein sequence ID" value="PCE39722.1"/>
    <property type="molecule type" value="Genomic_DNA"/>
</dbReference>
<evidence type="ECO:0000256" key="1">
    <source>
        <dbReference type="ARBA" id="ARBA00004651"/>
    </source>
</evidence>
<dbReference type="OrthoDB" id="9809918at2"/>
<sequence length="545" mass="58024">MSARSPLRFPTFRSLWFANLVTGIGYMIQSVGASWLMLELTSSPSMVALVQTSITLPIMLFSVLAGATADSWDRRRLMLWSQTFMMAVSIGLAVLTHINLASPYMLLAFTFLIGCGNAFNAPAWQASVGDMVPKALLPDAVALNSAAFNTARSAGPALGGAIVAAAGATTAFMVNCATYPLLIITLLRWHPKPDPSALPAERIAGAIASGVRYVFMSPDLLKTIARAMLISVCVSSIPSLLPIIVRDGLNGAATTYGLLLAAFGAGAVTGALVSAPLRSRYSVNRIISAAIGLGVLGLTLTALSTSPALTVLALIIAGGGWILALSTLNVTMQLATPRWVLARALSLYQMAAFGGIAVGSSVFGAISSLIGVSSAMIAAAMLLSIGLAAGFLDPLPDLDGLDLDPLRKWQEPEAGPLIEANSGPISITIHYEIDTVEAAAFIALMRERRRIRRRDGARNWVLLRDVSQPNLWIERYQVATWLEYVRHNQRRTQADAVNIAAITALHTAPGPPKIYRRIQVDPHSRQPDSAEQREPLFQQVIPGAP</sequence>
<dbReference type="InterPro" id="IPR010290">
    <property type="entry name" value="TM_effector"/>
</dbReference>
<keyword evidence="2" id="KW-0813">Transport</keyword>
<evidence type="ECO:0000313" key="11">
    <source>
        <dbReference type="Proteomes" id="UP000218934"/>
    </source>
</evidence>
<dbReference type="InterPro" id="IPR020846">
    <property type="entry name" value="MFS_dom"/>
</dbReference>
<feature type="transmembrane region" description="Helical" evidence="8">
    <location>
        <begin position="12"/>
        <end position="38"/>
    </location>
</feature>
<dbReference type="SUPFAM" id="SSF103473">
    <property type="entry name" value="MFS general substrate transporter"/>
    <property type="match status" value="1"/>
</dbReference>
<evidence type="ECO:0000256" key="3">
    <source>
        <dbReference type="ARBA" id="ARBA00022475"/>
    </source>
</evidence>
<keyword evidence="3" id="KW-1003">Cell membrane</keyword>
<keyword evidence="4 8" id="KW-0812">Transmembrane</keyword>